<evidence type="ECO:0000313" key="1">
    <source>
        <dbReference type="EMBL" id="MFC3512522.1"/>
    </source>
</evidence>
<name>A0ABV7QL20_9PSEU</name>
<dbReference type="Pfam" id="PF25656">
    <property type="entry name" value="DUF7945"/>
    <property type="match status" value="1"/>
</dbReference>
<organism evidence="1 2">
    <name type="scientific">Amycolatopsis halotolerans</name>
    <dbReference type="NCBI Taxonomy" id="330083"/>
    <lineage>
        <taxon>Bacteria</taxon>
        <taxon>Bacillati</taxon>
        <taxon>Actinomycetota</taxon>
        <taxon>Actinomycetes</taxon>
        <taxon>Pseudonocardiales</taxon>
        <taxon>Pseudonocardiaceae</taxon>
        <taxon>Amycolatopsis</taxon>
    </lineage>
</organism>
<dbReference type="Proteomes" id="UP001595764">
    <property type="component" value="Unassembled WGS sequence"/>
</dbReference>
<dbReference type="NCBIfam" id="NF047838">
    <property type="entry name" value="SCO4402_fam"/>
    <property type="match status" value="1"/>
</dbReference>
<evidence type="ECO:0000313" key="2">
    <source>
        <dbReference type="Proteomes" id="UP001595764"/>
    </source>
</evidence>
<accession>A0ABV7QL20</accession>
<reference evidence="2" key="1">
    <citation type="journal article" date="2019" name="Int. J. Syst. Evol. Microbiol.">
        <title>The Global Catalogue of Microorganisms (GCM) 10K type strain sequencing project: providing services to taxonomists for standard genome sequencing and annotation.</title>
        <authorList>
            <consortium name="The Broad Institute Genomics Platform"/>
            <consortium name="The Broad Institute Genome Sequencing Center for Infectious Disease"/>
            <person name="Wu L."/>
            <person name="Ma J."/>
        </authorList>
    </citation>
    <scope>NUCLEOTIDE SEQUENCE [LARGE SCALE GENOMIC DNA]</scope>
    <source>
        <strain evidence="2">CGMCC 4.7682</strain>
    </source>
</reference>
<comment type="caution">
    <text evidence="1">The sequence shown here is derived from an EMBL/GenBank/DDBJ whole genome shotgun (WGS) entry which is preliminary data.</text>
</comment>
<evidence type="ECO:0008006" key="3">
    <source>
        <dbReference type="Google" id="ProtNLM"/>
    </source>
</evidence>
<keyword evidence="2" id="KW-1185">Reference proteome</keyword>
<gene>
    <name evidence="1" type="ORF">ACFORO_20305</name>
</gene>
<protein>
    <recommendedName>
        <fullName evidence="3">CdiI immunity protein domain-containing protein</fullName>
    </recommendedName>
</protein>
<dbReference type="InterPro" id="IPR057705">
    <property type="entry name" value="DUF7945"/>
</dbReference>
<sequence>MSGIRFPGIRTQIVSAIVSLSDRDYQERVWIRREFPHPDYYDEFDLAVHSLFDDSPILPSPAPGCVGELIYADEEIPLARLGEMLGPLIDELGDVPDAEYLNSPQWPEVVRRATAVREIMERNEETHRD</sequence>
<dbReference type="RefSeq" id="WP_377871365.1">
    <property type="nucleotide sequence ID" value="NZ_JBHMAY010000029.1"/>
</dbReference>
<dbReference type="EMBL" id="JBHRWI010000024">
    <property type="protein sequence ID" value="MFC3512522.1"/>
    <property type="molecule type" value="Genomic_DNA"/>
</dbReference>
<proteinExistence type="predicted"/>